<dbReference type="Proteomes" id="UP000053611">
    <property type="component" value="Unassembled WGS sequence"/>
</dbReference>
<dbReference type="PANTHER" id="PTHR45696:SF10">
    <property type="entry name" value="LARGE RIBOSOMAL SUBUNIT PROTEIN P1"/>
    <property type="match status" value="1"/>
</dbReference>
<dbReference type="EMBL" id="KQ087184">
    <property type="protein sequence ID" value="KLT44855.1"/>
    <property type="molecule type" value="Genomic_DNA"/>
</dbReference>
<dbReference type="InterPro" id="IPR038716">
    <property type="entry name" value="P1/P2_N_sf"/>
</dbReference>
<dbReference type="Pfam" id="PF00428">
    <property type="entry name" value="Ribosomal_60s"/>
    <property type="match status" value="1"/>
</dbReference>
<dbReference type="Gene3D" id="1.10.10.1410">
    <property type="match status" value="1"/>
</dbReference>
<dbReference type="CDD" id="cd05831">
    <property type="entry name" value="Ribosomal_P1"/>
    <property type="match status" value="1"/>
</dbReference>
<gene>
    <name evidence="5" type="ORF">CC85DRAFT_256336</name>
</gene>
<evidence type="ECO:0000256" key="2">
    <source>
        <dbReference type="ARBA" id="ARBA00022980"/>
    </source>
</evidence>
<dbReference type="PANTHER" id="PTHR45696">
    <property type="entry name" value="60S ACIDIC RIBOSOMAL PROTEIN P1"/>
    <property type="match status" value="1"/>
</dbReference>
<reference evidence="5 6" key="1">
    <citation type="submission" date="2015-03" db="EMBL/GenBank/DDBJ databases">
        <title>Genomics and transcriptomics of the oil-accumulating basidiomycete yeast T. oleaginosus allow insights into substrate utilization and the diverse evolutionary trajectories of mating systems in fungi.</title>
        <authorList>
            <consortium name="DOE Joint Genome Institute"/>
            <person name="Kourist R."/>
            <person name="Kracht O."/>
            <person name="Bracharz F."/>
            <person name="Lipzen A."/>
            <person name="Nolan M."/>
            <person name="Ohm R."/>
            <person name="Grigoriev I."/>
            <person name="Sun S."/>
            <person name="Heitman J."/>
            <person name="Bruck T."/>
            <person name="Nowrousian M."/>
        </authorList>
    </citation>
    <scope>NUCLEOTIDE SEQUENCE [LARGE SCALE GENOMIC DNA]</scope>
    <source>
        <strain evidence="5 6">IBC0246</strain>
    </source>
</reference>
<dbReference type="FunFam" id="1.10.10.1410:FF:000001">
    <property type="entry name" value="60S acidic ribosomal protein P1"/>
    <property type="match status" value="1"/>
</dbReference>
<keyword evidence="2" id="KW-0689">Ribosomal protein</keyword>
<feature type="region of interest" description="Disordered" evidence="4">
    <location>
        <begin position="78"/>
        <end position="122"/>
    </location>
</feature>
<evidence type="ECO:0000313" key="6">
    <source>
        <dbReference type="Proteomes" id="UP000053611"/>
    </source>
</evidence>
<sequence>MRGPCHKTLKSTTNLQSSELSAVYAALILADEGVEITGDKITSLTQAAGVEVEPVWAGLLAKALEGKDVKELLTNVGGGGAPVAGGAPAAGGAAAAEDAPAEEKKEEEKEESDDDMGFGLFD</sequence>
<dbReference type="GO" id="GO:0006414">
    <property type="term" value="P:translational elongation"/>
    <property type="evidence" value="ECO:0007669"/>
    <property type="project" value="InterPro"/>
</dbReference>
<dbReference type="STRING" id="879819.A0A0J0XUV6"/>
<name>A0A0J0XUV6_9TREE</name>
<dbReference type="GO" id="GO:0022625">
    <property type="term" value="C:cytosolic large ribosomal subunit"/>
    <property type="evidence" value="ECO:0007669"/>
    <property type="project" value="TreeGrafter"/>
</dbReference>
<evidence type="ECO:0000256" key="3">
    <source>
        <dbReference type="ARBA" id="ARBA00023274"/>
    </source>
</evidence>
<dbReference type="GO" id="GO:0030295">
    <property type="term" value="F:protein kinase activator activity"/>
    <property type="evidence" value="ECO:0007669"/>
    <property type="project" value="TreeGrafter"/>
</dbReference>
<comment type="similarity">
    <text evidence="1">Belongs to the eukaryotic ribosomal protein P1/P2 family.</text>
</comment>
<proteinExistence type="inferred from homology"/>
<dbReference type="HAMAP" id="MF_01478">
    <property type="entry name" value="Ribosomal_L12_arch"/>
    <property type="match status" value="1"/>
</dbReference>
<organism evidence="5 6">
    <name type="scientific">Cutaneotrichosporon oleaginosum</name>
    <dbReference type="NCBI Taxonomy" id="879819"/>
    <lineage>
        <taxon>Eukaryota</taxon>
        <taxon>Fungi</taxon>
        <taxon>Dikarya</taxon>
        <taxon>Basidiomycota</taxon>
        <taxon>Agaricomycotina</taxon>
        <taxon>Tremellomycetes</taxon>
        <taxon>Trichosporonales</taxon>
        <taxon>Trichosporonaceae</taxon>
        <taxon>Cutaneotrichosporon</taxon>
    </lineage>
</organism>
<accession>A0A0J0XUV6</accession>
<evidence type="ECO:0000256" key="1">
    <source>
        <dbReference type="ARBA" id="ARBA00005436"/>
    </source>
</evidence>
<dbReference type="InterPro" id="IPR027534">
    <property type="entry name" value="Ribosomal_P1/P2"/>
</dbReference>
<keyword evidence="3" id="KW-0687">Ribonucleoprotein</keyword>
<dbReference type="GO" id="GO:0043021">
    <property type="term" value="F:ribonucleoprotein complex binding"/>
    <property type="evidence" value="ECO:0007669"/>
    <property type="project" value="TreeGrafter"/>
</dbReference>
<evidence type="ECO:0008006" key="7">
    <source>
        <dbReference type="Google" id="ProtNLM"/>
    </source>
</evidence>
<keyword evidence="6" id="KW-1185">Reference proteome</keyword>
<dbReference type="AlphaFoldDB" id="A0A0J0XUV6"/>
<dbReference type="GO" id="GO:0003735">
    <property type="term" value="F:structural constituent of ribosome"/>
    <property type="evidence" value="ECO:0007669"/>
    <property type="project" value="InterPro"/>
</dbReference>
<evidence type="ECO:0000313" key="5">
    <source>
        <dbReference type="EMBL" id="KLT44855.1"/>
    </source>
</evidence>
<evidence type="ECO:0000256" key="4">
    <source>
        <dbReference type="SAM" id="MobiDB-lite"/>
    </source>
</evidence>
<protein>
    <recommendedName>
        <fullName evidence="7">Ribosomal protein 60S</fullName>
    </recommendedName>
</protein>
<dbReference type="GO" id="GO:0002181">
    <property type="term" value="P:cytoplasmic translation"/>
    <property type="evidence" value="ECO:0007669"/>
    <property type="project" value="TreeGrafter"/>
</dbReference>
<feature type="compositionally biased region" description="Low complexity" evidence="4">
    <location>
        <begin position="84"/>
        <end position="98"/>
    </location>
</feature>
<dbReference type="OrthoDB" id="2194681at2759"/>